<evidence type="ECO:0000313" key="2">
    <source>
        <dbReference type="EMBL" id="CAH7674838.1"/>
    </source>
</evidence>
<feature type="region of interest" description="Disordered" evidence="1">
    <location>
        <begin position="106"/>
        <end position="141"/>
    </location>
</feature>
<organism evidence="2 3">
    <name type="scientific">Phakopsora pachyrhizi</name>
    <name type="common">Asian soybean rust disease fungus</name>
    <dbReference type="NCBI Taxonomy" id="170000"/>
    <lineage>
        <taxon>Eukaryota</taxon>
        <taxon>Fungi</taxon>
        <taxon>Dikarya</taxon>
        <taxon>Basidiomycota</taxon>
        <taxon>Pucciniomycotina</taxon>
        <taxon>Pucciniomycetes</taxon>
        <taxon>Pucciniales</taxon>
        <taxon>Phakopsoraceae</taxon>
        <taxon>Phakopsora</taxon>
    </lineage>
</organism>
<sequence length="293" mass="32067">MTILQLCKDTLARLPSEAKDLSVSPPSGALISALSNAWTLHTSHCHQGHAKSVTLVLDNHSKGPEALHHFLKDNWDMPKVGISQDLTWQHLEKKLTKSFRLEIPDFGSSNLNQSEKETHSPTPKPNLHPLPPSPSPDRVDMRTHGKVLASDLGLPMDMVHTCCLTSSNNVSLTWQQAIMRSPPKLHNSFPLHSSSTDAQLELLEELKPRKKKHTKEKQYIFAGYLSSQIPIIAGKRSINLKNSGFGEDVGTIKPSSLSNASEDKSTVLGKFSSSALPLGSSQSGNLVQANQLD</sequence>
<dbReference type="AlphaFoldDB" id="A0AAV0B1U5"/>
<protein>
    <submittedName>
        <fullName evidence="2">Uncharacterized protein</fullName>
    </submittedName>
</protein>
<comment type="caution">
    <text evidence="2">The sequence shown here is derived from an EMBL/GenBank/DDBJ whole genome shotgun (WGS) entry which is preliminary data.</text>
</comment>
<proteinExistence type="predicted"/>
<keyword evidence="3" id="KW-1185">Reference proteome</keyword>
<dbReference type="EMBL" id="CALTRL010002143">
    <property type="protein sequence ID" value="CAH7674838.1"/>
    <property type="molecule type" value="Genomic_DNA"/>
</dbReference>
<evidence type="ECO:0000313" key="3">
    <source>
        <dbReference type="Proteomes" id="UP001153365"/>
    </source>
</evidence>
<reference evidence="2" key="1">
    <citation type="submission" date="2022-06" db="EMBL/GenBank/DDBJ databases">
        <authorList>
            <consortium name="SYNGENTA / RWTH Aachen University"/>
        </authorList>
    </citation>
    <scope>NUCLEOTIDE SEQUENCE</scope>
</reference>
<feature type="compositionally biased region" description="Pro residues" evidence="1">
    <location>
        <begin position="122"/>
        <end position="135"/>
    </location>
</feature>
<name>A0AAV0B1U5_PHAPC</name>
<dbReference type="Proteomes" id="UP001153365">
    <property type="component" value="Unassembled WGS sequence"/>
</dbReference>
<accession>A0AAV0B1U5</accession>
<evidence type="ECO:0000256" key="1">
    <source>
        <dbReference type="SAM" id="MobiDB-lite"/>
    </source>
</evidence>
<gene>
    <name evidence="2" type="ORF">PPACK8108_LOCUS9768</name>
</gene>